<comment type="caution">
    <text evidence="1">The sequence shown here is derived from an EMBL/GenBank/DDBJ whole genome shotgun (WGS) entry which is preliminary data.</text>
</comment>
<dbReference type="Proteomes" id="UP001056120">
    <property type="component" value="Linkage Group LG25"/>
</dbReference>
<name>A0ACB9A3M8_9ASTR</name>
<reference evidence="1 2" key="2">
    <citation type="journal article" date="2022" name="Mol. Ecol. Resour.">
        <title>The genomes of chicory, endive, great burdock and yacon provide insights into Asteraceae paleo-polyploidization history and plant inulin production.</title>
        <authorList>
            <person name="Fan W."/>
            <person name="Wang S."/>
            <person name="Wang H."/>
            <person name="Wang A."/>
            <person name="Jiang F."/>
            <person name="Liu H."/>
            <person name="Zhao H."/>
            <person name="Xu D."/>
            <person name="Zhang Y."/>
        </authorList>
    </citation>
    <scope>NUCLEOTIDE SEQUENCE [LARGE SCALE GENOMIC DNA]</scope>
    <source>
        <strain evidence="2">cv. Yunnan</strain>
        <tissue evidence="1">Leaves</tissue>
    </source>
</reference>
<gene>
    <name evidence="1" type="ORF">L1987_74460</name>
</gene>
<protein>
    <submittedName>
        <fullName evidence="1">Uncharacterized protein</fullName>
    </submittedName>
</protein>
<evidence type="ECO:0000313" key="1">
    <source>
        <dbReference type="EMBL" id="KAI3704244.1"/>
    </source>
</evidence>
<dbReference type="EMBL" id="CM042042">
    <property type="protein sequence ID" value="KAI3704244.1"/>
    <property type="molecule type" value="Genomic_DNA"/>
</dbReference>
<keyword evidence="2" id="KW-1185">Reference proteome</keyword>
<reference evidence="2" key="1">
    <citation type="journal article" date="2022" name="Mol. Ecol. Resour.">
        <title>The genomes of chicory, endive, great burdock and yacon provide insights into Asteraceae palaeo-polyploidization history and plant inulin production.</title>
        <authorList>
            <person name="Fan W."/>
            <person name="Wang S."/>
            <person name="Wang H."/>
            <person name="Wang A."/>
            <person name="Jiang F."/>
            <person name="Liu H."/>
            <person name="Zhao H."/>
            <person name="Xu D."/>
            <person name="Zhang Y."/>
        </authorList>
    </citation>
    <scope>NUCLEOTIDE SEQUENCE [LARGE SCALE GENOMIC DNA]</scope>
    <source>
        <strain evidence="2">cv. Yunnan</strain>
    </source>
</reference>
<accession>A0ACB9A3M8</accession>
<evidence type="ECO:0000313" key="2">
    <source>
        <dbReference type="Proteomes" id="UP001056120"/>
    </source>
</evidence>
<sequence length="259" mass="29192">MGRKFHDRLMNMEAKDDSLSNNEASCNDNSEDDWEAVADRAPDDLLSPQCLPDVSTLTLEDKKVKTPVRRGRGTFSYQKHGLYSDQHSGGPIEGNSVNQDVSSTSEGDEQTRDLKYGTRHALVLEDFQPSMTTSGLENMLEKFNYDDVVIRWVNNTTALAVFRTPAIALEACNSIKCPFTVRVLGESDVLLTHIPERDLEPPRQRPKISARTAQRLIAHGMGMKLPSTSFGQKELREQEEARRQRIISRQNLKDDAWGD</sequence>
<organism evidence="1 2">
    <name type="scientific">Smallanthus sonchifolius</name>
    <dbReference type="NCBI Taxonomy" id="185202"/>
    <lineage>
        <taxon>Eukaryota</taxon>
        <taxon>Viridiplantae</taxon>
        <taxon>Streptophyta</taxon>
        <taxon>Embryophyta</taxon>
        <taxon>Tracheophyta</taxon>
        <taxon>Spermatophyta</taxon>
        <taxon>Magnoliopsida</taxon>
        <taxon>eudicotyledons</taxon>
        <taxon>Gunneridae</taxon>
        <taxon>Pentapetalae</taxon>
        <taxon>asterids</taxon>
        <taxon>campanulids</taxon>
        <taxon>Asterales</taxon>
        <taxon>Asteraceae</taxon>
        <taxon>Asteroideae</taxon>
        <taxon>Heliantheae alliance</taxon>
        <taxon>Millerieae</taxon>
        <taxon>Smallanthus</taxon>
    </lineage>
</organism>
<proteinExistence type="predicted"/>